<accession>A0A1W9I4W1</accession>
<dbReference type="STRING" id="1827387.A4S15_03965"/>
<dbReference type="Gene3D" id="3.40.50.720">
    <property type="entry name" value="NAD(P)-binding Rossmann-like Domain"/>
    <property type="match status" value="1"/>
</dbReference>
<feature type="domain" description="XdhC- CoxI" evidence="1">
    <location>
        <begin position="12"/>
        <end position="71"/>
    </location>
</feature>
<dbReference type="Proteomes" id="UP000192872">
    <property type="component" value="Unassembled WGS sequence"/>
</dbReference>
<dbReference type="NCBIfam" id="TIGR02964">
    <property type="entry name" value="xanthine_xdhC"/>
    <property type="match status" value="1"/>
</dbReference>
<comment type="caution">
    <text evidence="3">The sequence shown here is derived from an EMBL/GenBank/DDBJ whole genome shotgun (WGS) entry which is preliminary data.</text>
</comment>
<organism evidence="3 4">
    <name type="scientific">Candidatus Raskinella chloraquaticus</name>
    <dbReference type="NCBI Taxonomy" id="1951219"/>
    <lineage>
        <taxon>Bacteria</taxon>
        <taxon>Pseudomonadati</taxon>
        <taxon>Pseudomonadota</taxon>
        <taxon>Alphaproteobacteria</taxon>
        <taxon>Hyphomicrobiales</taxon>
        <taxon>Phreatobacteraceae</taxon>
        <taxon>Candidatus Raskinella</taxon>
    </lineage>
</organism>
<evidence type="ECO:0000259" key="2">
    <source>
        <dbReference type="Pfam" id="PF13478"/>
    </source>
</evidence>
<dbReference type="PANTHER" id="PTHR30388">
    <property type="entry name" value="ALDEHYDE OXIDOREDUCTASE MOLYBDENUM COFACTOR ASSEMBLY PROTEIN"/>
    <property type="match status" value="1"/>
</dbReference>
<dbReference type="InterPro" id="IPR052698">
    <property type="entry name" value="MoCofactor_Util/Proc"/>
</dbReference>
<dbReference type="EMBL" id="LWDL01000001">
    <property type="protein sequence ID" value="OQW54758.1"/>
    <property type="molecule type" value="Genomic_DNA"/>
</dbReference>
<reference evidence="3 4" key="1">
    <citation type="journal article" date="2017" name="Water Res.">
        <title>Comammox in drinking water systems.</title>
        <authorList>
            <person name="Wang Y."/>
            <person name="Ma L."/>
            <person name="Mao Y."/>
            <person name="Jiang X."/>
            <person name="Xia Y."/>
            <person name="Yu K."/>
            <person name="Li B."/>
            <person name="Zhang T."/>
        </authorList>
    </citation>
    <scope>NUCLEOTIDE SEQUENCE [LARGE SCALE GENOMIC DNA]</scope>
    <source>
        <strain evidence="3">SG_bin8</strain>
    </source>
</reference>
<evidence type="ECO:0000259" key="1">
    <source>
        <dbReference type="Pfam" id="PF02625"/>
    </source>
</evidence>
<name>A0A1W9I4W1_9HYPH</name>
<evidence type="ECO:0008006" key="5">
    <source>
        <dbReference type="Google" id="ProtNLM"/>
    </source>
</evidence>
<feature type="domain" description="XdhC Rossmann" evidence="2">
    <location>
        <begin position="120"/>
        <end position="259"/>
    </location>
</feature>
<evidence type="ECO:0000313" key="3">
    <source>
        <dbReference type="EMBL" id="OQW54758.1"/>
    </source>
</evidence>
<sequence>MTPWAACGAFIDSHGRAAMVEIVRVEGSAPREVGTVMAVREDGVFSGTIGGGALEWQVLADAHRLLASEQRLGESDYVLGPDLGQCCGGRVRVRIAIFDQHDQATIQQRAAAASARHGQVAVFGAGHIGRALVLALAPLPFHVRWVDGRDGAFPSHVPEHTVCSRLGDIDTAVAAIAPGGLVVVMTHDHALDLRIVHRALSRHDLAFVGLIGSASKRARFCHRLTAAGLSPSQIGALTCPIGVGGLRSKSPAVIAAGIALQLLQQHEARQAAVGDDGAASRTLPDFTLQVEHQS</sequence>
<evidence type="ECO:0000313" key="4">
    <source>
        <dbReference type="Proteomes" id="UP000192872"/>
    </source>
</evidence>
<gene>
    <name evidence="3" type="ORF">A4S15_03965</name>
</gene>
<dbReference type="InterPro" id="IPR003777">
    <property type="entry name" value="XdhC_CoxI"/>
</dbReference>
<protein>
    <recommendedName>
        <fullName evidence="5">Xanthine dehydrogenase accessory protein XdhC</fullName>
    </recommendedName>
</protein>
<proteinExistence type="predicted"/>
<dbReference type="Pfam" id="PF02625">
    <property type="entry name" value="XdhC_CoxI"/>
    <property type="match status" value="1"/>
</dbReference>
<dbReference type="InterPro" id="IPR014308">
    <property type="entry name" value="Xanthine_DH_XdhC"/>
</dbReference>
<dbReference type="AlphaFoldDB" id="A0A1W9I4W1"/>
<dbReference type="PANTHER" id="PTHR30388:SF6">
    <property type="entry name" value="XANTHINE DEHYDROGENASE SUBUNIT A-RELATED"/>
    <property type="match status" value="1"/>
</dbReference>
<dbReference type="Pfam" id="PF13478">
    <property type="entry name" value="XdhC_C"/>
    <property type="match status" value="1"/>
</dbReference>
<dbReference type="RefSeq" id="WP_376802766.1">
    <property type="nucleotide sequence ID" value="NZ_DBNB01000023.1"/>
</dbReference>
<dbReference type="InterPro" id="IPR027051">
    <property type="entry name" value="XdhC_Rossmann_dom"/>
</dbReference>